<gene>
    <name evidence="1" type="ORF">EDD38_1775</name>
</gene>
<dbReference type="Pfam" id="PF04255">
    <property type="entry name" value="DUF433"/>
    <property type="match status" value="1"/>
</dbReference>
<dbReference type="Proteomes" id="UP000266906">
    <property type="component" value="Unassembled WGS sequence"/>
</dbReference>
<dbReference type="SUPFAM" id="SSF46689">
    <property type="entry name" value="Homeodomain-like"/>
    <property type="match status" value="1"/>
</dbReference>
<protein>
    <submittedName>
        <fullName evidence="1">Uncharacterized protein (DUF433 family)</fullName>
    </submittedName>
</protein>
<sequence>MPQLSYEPKLAAALSGATLRQLSHWRRATAARGAVLVPELSASRPILYSFRDVVALRACVHLRQDTSLQKIRRALDTLRDDLNEHEHLSSYRLVASTDTIYLAAPDHAVDLVQKRGNLVIHEMVDVLAPFYRNGRQIPSLLQPREHLSVDPLVRGGEPVIEGTRVPASEVAALLKDGVPPESVRDFYPGVTAAAARDAADFTAYVDSYSDEGFRQAAS</sequence>
<dbReference type="InterPro" id="IPR007367">
    <property type="entry name" value="DUF433"/>
</dbReference>
<evidence type="ECO:0000313" key="2">
    <source>
        <dbReference type="Proteomes" id="UP000266906"/>
    </source>
</evidence>
<evidence type="ECO:0000313" key="1">
    <source>
        <dbReference type="EMBL" id="RPE33485.1"/>
    </source>
</evidence>
<dbReference type="EMBL" id="RKQG01000001">
    <property type="protein sequence ID" value="RPE33485.1"/>
    <property type="molecule type" value="Genomic_DNA"/>
</dbReference>
<dbReference type="InterPro" id="IPR036388">
    <property type="entry name" value="WH-like_DNA-bd_sf"/>
</dbReference>
<name>A0A3N4RRY1_9ACTN</name>
<comment type="caution">
    <text evidence="1">The sequence shown here is derived from an EMBL/GenBank/DDBJ whole genome shotgun (WGS) entry which is preliminary data.</text>
</comment>
<keyword evidence="2" id="KW-1185">Reference proteome</keyword>
<dbReference type="Gene3D" id="1.10.10.10">
    <property type="entry name" value="Winged helix-like DNA-binding domain superfamily/Winged helix DNA-binding domain"/>
    <property type="match status" value="1"/>
</dbReference>
<reference evidence="1 2" key="1">
    <citation type="submission" date="2018-11" db="EMBL/GenBank/DDBJ databases">
        <title>Sequencing the genomes of 1000 actinobacteria strains.</title>
        <authorList>
            <person name="Klenk H.-P."/>
        </authorList>
    </citation>
    <scope>NUCLEOTIDE SEQUENCE [LARGE SCALE GENOMIC DNA]</scope>
    <source>
        <strain evidence="1 2">DSM 44781</strain>
    </source>
</reference>
<dbReference type="AlphaFoldDB" id="A0A3N4RRY1"/>
<accession>A0A3N4RRY1</accession>
<proteinExistence type="predicted"/>
<dbReference type="InterPro" id="IPR009057">
    <property type="entry name" value="Homeodomain-like_sf"/>
</dbReference>
<organism evidence="1 2">
    <name type="scientific">Kitasatospora cineracea</name>
    <dbReference type="NCBI Taxonomy" id="88074"/>
    <lineage>
        <taxon>Bacteria</taxon>
        <taxon>Bacillati</taxon>
        <taxon>Actinomycetota</taxon>
        <taxon>Actinomycetes</taxon>
        <taxon>Kitasatosporales</taxon>
        <taxon>Streptomycetaceae</taxon>
        <taxon>Kitasatospora</taxon>
    </lineage>
</organism>